<dbReference type="PANTHER" id="PTHR21027:SF1">
    <property type="entry name" value="TRNA-SPLICING ENDONUCLEASE SUBUNIT SEN54"/>
    <property type="match status" value="1"/>
</dbReference>
<keyword evidence="5" id="KW-0378">Hydrolase</keyword>
<keyword evidence="5" id="KW-0255">Endonuclease</keyword>
<keyword evidence="5" id="KW-0540">Nuclease</keyword>
<dbReference type="Proteomes" id="UP001213623">
    <property type="component" value="Chromosome 2"/>
</dbReference>
<dbReference type="PANTHER" id="PTHR21027">
    <property type="entry name" value="TRNA-SPLICING ENDONUCLEASE SUBUNIT SEN54"/>
    <property type="match status" value="1"/>
</dbReference>
<evidence type="ECO:0000256" key="3">
    <source>
        <dbReference type="SAM" id="MobiDB-lite"/>
    </source>
</evidence>
<sequence length="372" mass="41726">MDEDDKVAHAKRPVGDSDEEEDMPDYGVLSSLSKRHLSAGLSADMPAPSIPKRGEKDFEPTGFGGQAKVLEQSREALFSTVSLPQRRRKGDGFVTNLELYPEETVYLLERGALDCRWTRTPGRLPDQNDFASCMPISVAQAYAQILGCDSCTLARYQIYAYLKRLGYIVQRAALVDQIRASVIRMIVPSGSDSTTTTPHQDLAPFFYAWRPATRFKRTQPPPPEFRICVIEADKHPMLRGRDFEILFSHVPLGASGEVDEAELAEIRAQNSRAYGKQRKPRVQPVTPRRPTRFDSVWQRLVWLLQCLSALYRRLSCCTTTKSASSAPLRPTNVYIPLKAGRRSVVVAVVDQGTTSLLRFGEAEFARWRLAGC</sequence>
<dbReference type="GO" id="GO:0000214">
    <property type="term" value="C:tRNA-intron endonuclease complex"/>
    <property type="evidence" value="ECO:0007669"/>
    <property type="project" value="TreeGrafter"/>
</dbReference>
<evidence type="ECO:0000313" key="6">
    <source>
        <dbReference type="Proteomes" id="UP001213623"/>
    </source>
</evidence>
<protein>
    <submittedName>
        <fullName evidence="5">tRNA-splicing endonuclease subunit sen54</fullName>
    </submittedName>
</protein>
<evidence type="ECO:0000259" key="4">
    <source>
        <dbReference type="Pfam" id="PF12928"/>
    </source>
</evidence>
<dbReference type="EMBL" id="CP119893">
    <property type="protein sequence ID" value="WFD26155.1"/>
    <property type="molecule type" value="Genomic_DNA"/>
</dbReference>
<proteinExistence type="inferred from homology"/>
<comment type="similarity">
    <text evidence="1">Belongs to the SEN54 family.</text>
</comment>
<dbReference type="AlphaFoldDB" id="A0AAF0J6L6"/>
<gene>
    <name evidence="5" type="primary">SEN54</name>
    <name evidence="5" type="ORF">MNAN1_001131</name>
</gene>
<evidence type="ECO:0000313" key="5">
    <source>
        <dbReference type="EMBL" id="WFD26155.1"/>
    </source>
</evidence>
<keyword evidence="2" id="KW-0819">tRNA processing</keyword>
<dbReference type="GO" id="GO:0000379">
    <property type="term" value="P:tRNA-type intron splice site recognition and cleavage"/>
    <property type="evidence" value="ECO:0007669"/>
    <property type="project" value="TreeGrafter"/>
</dbReference>
<feature type="domain" description="tRNA-splicing endonuclease subunit Sen54 N-terminal" evidence="4">
    <location>
        <begin position="95"/>
        <end position="117"/>
    </location>
</feature>
<evidence type="ECO:0000256" key="1">
    <source>
        <dbReference type="ARBA" id="ARBA00005736"/>
    </source>
</evidence>
<feature type="region of interest" description="Disordered" evidence="3">
    <location>
        <begin position="1"/>
        <end position="29"/>
    </location>
</feature>
<evidence type="ECO:0000256" key="2">
    <source>
        <dbReference type="ARBA" id="ARBA00022694"/>
    </source>
</evidence>
<dbReference type="InterPro" id="IPR024337">
    <property type="entry name" value="tRNA_splic_suSen54"/>
</dbReference>
<reference evidence="5" key="1">
    <citation type="submission" date="2023-03" db="EMBL/GenBank/DDBJ databases">
        <title>Mating type loci evolution in Malassezia.</title>
        <authorList>
            <person name="Coelho M.A."/>
        </authorList>
    </citation>
    <scope>NUCLEOTIDE SEQUENCE</scope>
    <source>
        <strain evidence="5">CBS 9557</strain>
    </source>
</reference>
<accession>A0AAF0J6L6</accession>
<keyword evidence="6" id="KW-1185">Reference proteome</keyword>
<organism evidence="5 6">
    <name type="scientific">Malassezia nana</name>
    <dbReference type="NCBI Taxonomy" id="180528"/>
    <lineage>
        <taxon>Eukaryota</taxon>
        <taxon>Fungi</taxon>
        <taxon>Dikarya</taxon>
        <taxon>Basidiomycota</taxon>
        <taxon>Ustilaginomycotina</taxon>
        <taxon>Malasseziomycetes</taxon>
        <taxon>Malasseziales</taxon>
        <taxon>Malasseziaceae</taxon>
        <taxon>Malassezia</taxon>
    </lineage>
</organism>
<dbReference type="Pfam" id="PF12928">
    <property type="entry name" value="tRNA_int_end_N2"/>
    <property type="match status" value="1"/>
</dbReference>
<dbReference type="GO" id="GO:0004519">
    <property type="term" value="F:endonuclease activity"/>
    <property type="evidence" value="ECO:0007669"/>
    <property type="project" value="UniProtKB-KW"/>
</dbReference>
<name>A0AAF0J6L6_9BASI</name>
<dbReference type="InterPro" id="IPR024336">
    <property type="entry name" value="tRNA_splic_suSen54_N"/>
</dbReference>